<keyword evidence="1" id="KW-0732">Signal</keyword>
<dbReference type="Proteomes" id="UP000091979">
    <property type="component" value="Unassembled WGS sequence"/>
</dbReference>
<evidence type="ECO:0000313" key="3">
    <source>
        <dbReference type="Proteomes" id="UP000091979"/>
    </source>
</evidence>
<proteinExistence type="predicted"/>
<gene>
    <name evidence="2" type="ORF">SP90_08070</name>
</gene>
<dbReference type="PROSITE" id="PS51257">
    <property type="entry name" value="PROKAR_LIPOPROTEIN"/>
    <property type="match status" value="1"/>
</dbReference>
<feature type="signal peptide" evidence="1">
    <location>
        <begin position="1"/>
        <end position="22"/>
    </location>
</feature>
<protein>
    <submittedName>
        <fullName evidence="2">Uncharacterized protein</fullName>
    </submittedName>
</protein>
<comment type="caution">
    <text evidence="2">The sequence shown here is derived from an EMBL/GenBank/DDBJ whole genome shotgun (WGS) entry which is preliminary data.</text>
</comment>
<evidence type="ECO:0000313" key="2">
    <source>
        <dbReference type="EMBL" id="OBQ52126.1"/>
    </source>
</evidence>
<accession>A0A1B7XDK3</accession>
<evidence type="ECO:0000256" key="1">
    <source>
        <dbReference type="SAM" id="SignalP"/>
    </source>
</evidence>
<keyword evidence="3" id="KW-1185">Reference proteome</keyword>
<feature type="chain" id="PRO_5008600535" evidence="1">
    <location>
        <begin position="23"/>
        <end position="287"/>
    </location>
</feature>
<dbReference type="RefSeq" id="WP_157471225.1">
    <property type="nucleotide sequence ID" value="NZ_JXMS01000011.1"/>
</dbReference>
<dbReference type="OrthoDB" id="6198264at2"/>
<dbReference type="STRING" id="1560234.SP90_08070"/>
<dbReference type="PATRIC" id="fig|1560234.3.peg.432"/>
<reference evidence="2 3" key="1">
    <citation type="submission" date="2015-01" db="EMBL/GenBank/DDBJ databases">
        <title>Desulfovibrio sp. JC271 draft genome sequence.</title>
        <authorList>
            <person name="Shivani Y."/>
            <person name="Subhash Y."/>
            <person name="Sasikala C."/>
            <person name="Ramana C.V."/>
        </authorList>
    </citation>
    <scope>NUCLEOTIDE SEQUENCE [LARGE SCALE GENOMIC DNA]</scope>
    <source>
        <strain evidence="2 3">JC271</strain>
    </source>
</reference>
<name>A0A1B7XDK3_9BACT</name>
<dbReference type="EMBL" id="JXMS01000011">
    <property type="protein sequence ID" value="OBQ52126.1"/>
    <property type="molecule type" value="Genomic_DNA"/>
</dbReference>
<sequence>MSRLKIVLLIMVTFIFACNAYASDEEMYRPPTFSIEPCIIGEFPFFDRQVEVFGIPIFADPQVPDDKLLHAANVMAQYLDNNEDGKIDNPFVIEAMHESKAFLFMWSNEDIIKKTTTALEKSSVKLKAQDLGSNETKPEWHTSGHLGEFDAALEEIWHLITGAGYSIAYPEAFSEGSGSTLTKAMDRARGGHFTEIPSGYPASAWYTYDDTTCDYNCMAIEYIYWGMSSILGAQAKRAGEITAEWKLYKKTDVQKQDPTLFDLLTTEKYVFPKKLPDGNYRGFIHKK</sequence>
<dbReference type="AlphaFoldDB" id="A0A1B7XDK3"/>
<organism evidence="2 3">
    <name type="scientific">Halodesulfovibrio spirochaetisodalis</name>
    <dbReference type="NCBI Taxonomy" id="1560234"/>
    <lineage>
        <taxon>Bacteria</taxon>
        <taxon>Pseudomonadati</taxon>
        <taxon>Thermodesulfobacteriota</taxon>
        <taxon>Desulfovibrionia</taxon>
        <taxon>Desulfovibrionales</taxon>
        <taxon>Desulfovibrionaceae</taxon>
        <taxon>Halodesulfovibrio</taxon>
    </lineage>
</organism>